<protein>
    <recommendedName>
        <fullName evidence="3">PD-(D/E)XK endonuclease-like domain-containing protein</fullName>
    </recommendedName>
</protein>
<name>A0A517XWP4_9BACT</name>
<dbReference type="Proteomes" id="UP000319576">
    <property type="component" value="Chromosome"/>
</dbReference>
<accession>A0A517XWP4</accession>
<organism evidence="1 2">
    <name type="scientific">Urbifossiella limnaea</name>
    <dbReference type="NCBI Taxonomy" id="2528023"/>
    <lineage>
        <taxon>Bacteria</taxon>
        <taxon>Pseudomonadati</taxon>
        <taxon>Planctomycetota</taxon>
        <taxon>Planctomycetia</taxon>
        <taxon>Gemmatales</taxon>
        <taxon>Gemmataceae</taxon>
        <taxon>Urbifossiella</taxon>
    </lineage>
</organism>
<sequence>MSLTDFIKREEVADRIKPFRPEVRWSNFPLKVPRVYENPSLTGTAFDYLLRFDLQRRAPHAEQRKWVAEQVPTHLEPSVILGREADLTFLGGKGAFIPTDELAYRVRIVCERARAAVDAFAKASAPSPESLQEIAAWAARLAKIDGIYRRREVDPTFEEAPSDLVAELVDLLGVVPFDRIIHPERMLLNPTFGAASALVGSADADLISGDMLLDFKTTKSAEVRGEHMDQLFGYFLLNRRAGFPEIKRVGLYFSRYGRTRFGETAAWTERPDFEETERWFFKRAEEVFSGKSTAHGRNRG</sequence>
<dbReference type="EMBL" id="CP036273">
    <property type="protein sequence ID" value="QDU21918.1"/>
    <property type="molecule type" value="Genomic_DNA"/>
</dbReference>
<evidence type="ECO:0000313" key="1">
    <source>
        <dbReference type="EMBL" id="QDU21918.1"/>
    </source>
</evidence>
<proteinExistence type="predicted"/>
<evidence type="ECO:0000313" key="2">
    <source>
        <dbReference type="Proteomes" id="UP000319576"/>
    </source>
</evidence>
<reference evidence="1 2" key="1">
    <citation type="submission" date="2019-02" db="EMBL/GenBank/DDBJ databases">
        <title>Deep-cultivation of Planctomycetes and their phenomic and genomic characterization uncovers novel biology.</title>
        <authorList>
            <person name="Wiegand S."/>
            <person name="Jogler M."/>
            <person name="Boedeker C."/>
            <person name="Pinto D."/>
            <person name="Vollmers J."/>
            <person name="Rivas-Marin E."/>
            <person name="Kohn T."/>
            <person name="Peeters S.H."/>
            <person name="Heuer A."/>
            <person name="Rast P."/>
            <person name="Oberbeckmann S."/>
            <person name="Bunk B."/>
            <person name="Jeske O."/>
            <person name="Meyerdierks A."/>
            <person name="Storesund J.E."/>
            <person name="Kallscheuer N."/>
            <person name="Luecker S."/>
            <person name="Lage O.M."/>
            <person name="Pohl T."/>
            <person name="Merkel B.J."/>
            <person name="Hornburger P."/>
            <person name="Mueller R.-W."/>
            <person name="Bruemmer F."/>
            <person name="Labrenz M."/>
            <person name="Spormann A.M."/>
            <person name="Op den Camp H."/>
            <person name="Overmann J."/>
            <person name="Amann R."/>
            <person name="Jetten M.S.M."/>
            <person name="Mascher T."/>
            <person name="Medema M.H."/>
            <person name="Devos D.P."/>
            <person name="Kaster A.-K."/>
            <person name="Ovreas L."/>
            <person name="Rohde M."/>
            <person name="Galperin M.Y."/>
            <person name="Jogler C."/>
        </authorList>
    </citation>
    <scope>NUCLEOTIDE SEQUENCE [LARGE SCALE GENOMIC DNA]</scope>
    <source>
        <strain evidence="1 2">ETA_A1</strain>
    </source>
</reference>
<evidence type="ECO:0008006" key="3">
    <source>
        <dbReference type="Google" id="ProtNLM"/>
    </source>
</evidence>
<gene>
    <name evidence="1" type="ORF">ETAA1_38910</name>
</gene>
<dbReference type="KEGG" id="uli:ETAA1_38910"/>
<dbReference type="RefSeq" id="WP_145241226.1">
    <property type="nucleotide sequence ID" value="NZ_CP036273.1"/>
</dbReference>
<dbReference type="OrthoDB" id="514749at2"/>
<keyword evidence="2" id="KW-1185">Reference proteome</keyword>
<dbReference type="AlphaFoldDB" id="A0A517XWP4"/>